<protein>
    <submittedName>
        <fullName evidence="1">Uncharacterized protein</fullName>
    </submittedName>
</protein>
<proteinExistence type="predicted"/>
<dbReference type="InterPro" id="IPR012349">
    <property type="entry name" value="Split_barrel_FMN-bd"/>
</dbReference>
<evidence type="ECO:0000313" key="1">
    <source>
        <dbReference type="EMBL" id="QFU98252.1"/>
    </source>
</evidence>
<dbReference type="OrthoDB" id="8225825at2"/>
<dbReference type="AlphaFoldDB" id="A0A5P9QB01"/>
<dbReference type="EMBL" id="CP045529">
    <property type="protein sequence ID" value="QFU98252.1"/>
    <property type="molecule type" value="Genomic_DNA"/>
</dbReference>
<dbReference type="Proteomes" id="UP000326702">
    <property type="component" value="Chromosome"/>
</dbReference>
<name>A0A5P9QB01_9MICO</name>
<accession>A0A5P9QB01</accession>
<dbReference type="KEGG" id="lxl:KDY119_01764"/>
<gene>
    <name evidence="1" type="ORF">KDY119_01764</name>
</gene>
<reference evidence="1 2" key="1">
    <citation type="submission" date="2019-10" db="EMBL/GenBank/DDBJ databases">
        <title>Genome sequence of Luteimicrobium xylanilyticum HY-24.</title>
        <authorList>
            <person name="Kim D.Y."/>
            <person name="Park H.-Y."/>
        </authorList>
    </citation>
    <scope>NUCLEOTIDE SEQUENCE [LARGE SCALE GENOMIC DNA]</scope>
    <source>
        <strain evidence="1 2">HY-24</strain>
    </source>
</reference>
<evidence type="ECO:0000313" key="2">
    <source>
        <dbReference type="Proteomes" id="UP000326702"/>
    </source>
</evidence>
<sequence length="162" mass="17721">MSEPITGDVPQAAGESRTIAAQGLANRVVRGVLRTPGLDRLAGRRLITLYVVGRKSGTRYTVPVAYVPHDGALLIGTPARWGRNLRTGEPLEVRLRGRRTTVDVEVLTSREDVVAAYAVMCRENGTFASLNDVRRDDDGTPAPDDLVAAWERGSRAYRLIPR</sequence>
<dbReference type="Gene3D" id="2.30.110.10">
    <property type="entry name" value="Electron Transport, Fmn-binding Protein, Chain A"/>
    <property type="match status" value="1"/>
</dbReference>
<organism evidence="1 2">
    <name type="scientific">Luteimicrobium xylanilyticum</name>
    <dbReference type="NCBI Taxonomy" id="1133546"/>
    <lineage>
        <taxon>Bacteria</taxon>
        <taxon>Bacillati</taxon>
        <taxon>Actinomycetota</taxon>
        <taxon>Actinomycetes</taxon>
        <taxon>Micrococcales</taxon>
        <taxon>Luteimicrobium</taxon>
    </lineage>
</organism>
<keyword evidence="2" id="KW-1185">Reference proteome</keyword>
<dbReference type="RefSeq" id="WP_083890840.1">
    <property type="nucleotide sequence ID" value="NZ_BAABIH010000002.1"/>
</dbReference>